<comment type="subcellular location">
    <subcellularLocation>
        <location evidence="1">Cell membrane</location>
        <topology evidence="1">Multi-pass membrane protein</topology>
    </subcellularLocation>
</comment>
<dbReference type="EMBL" id="AP022561">
    <property type="protein sequence ID" value="BBX10208.1"/>
    <property type="molecule type" value="Genomic_DNA"/>
</dbReference>
<dbReference type="GO" id="GO:0005886">
    <property type="term" value="C:plasma membrane"/>
    <property type="evidence" value="ECO:0007669"/>
    <property type="project" value="UniProtKB-SubCell"/>
</dbReference>
<evidence type="ECO:0000256" key="1">
    <source>
        <dbReference type="ARBA" id="ARBA00004651"/>
    </source>
</evidence>
<feature type="transmembrane region" description="Helical" evidence="6">
    <location>
        <begin position="185"/>
        <end position="206"/>
    </location>
</feature>
<evidence type="ECO:0000313" key="7">
    <source>
        <dbReference type="EMBL" id="BBX10208.1"/>
    </source>
</evidence>
<evidence type="ECO:0000256" key="6">
    <source>
        <dbReference type="SAM" id="Phobius"/>
    </source>
</evidence>
<accession>A0AAD1HT08</accession>
<evidence type="ECO:0000313" key="8">
    <source>
        <dbReference type="Proteomes" id="UP000467327"/>
    </source>
</evidence>
<keyword evidence="5 6" id="KW-0472">Membrane</keyword>
<feature type="transmembrane region" description="Helical" evidence="6">
    <location>
        <begin position="73"/>
        <end position="93"/>
    </location>
</feature>
<feature type="transmembrane region" description="Helical" evidence="6">
    <location>
        <begin position="137"/>
        <end position="165"/>
    </location>
</feature>
<sequence length="249" mass="27286">MLLGITVCALATFGPVGEYAPVLFWVRALQVLLLLFVTPLLLASARPVAWVCSRSMPVGQIVDRALSSRAMRVALSPLTTSAAMLATPWLLYLTPWYVASMTGPLAALTRVWLVLVGFGYFYTRLQVDPVPRRFSPLLSIGISVVESLADGLLGIVLWLGPLIAVDYYAALQRDWGPSLRTDQSIGAGILWILGDVLSIPFVAALMRQLGTDERRKAKRADAELDQVSGDGASTLWWENDPALRDRFSR</sequence>
<keyword evidence="2" id="KW-1003">Cell membrane</keyword>
<evidence type="ECO:0000256" key="3">
    <source>
        <dbReference type="ARBA" id="ARBA00022692"/>
    </source>
</evidence>
<feature type="transmembrane region" description="Helical" evidence="6">
    <location>
        <begin position="105"/>
        <end position="125"/>
    </location>
</feature>
<keyword evidence="8" id="KW-1185">Reference proteome</keyword>
<name>A0AAD1HT08_9MYCO</name>
<evidence type="ECO:0000256" key="4">
    <source>
        <dbReference type="ARBA" id="ARBA00022989"/>
    </source>
</evidence>
<keyword evidence="4 6" id="KW-1133">Transmembrane helix</keyword>
<dbReference type="AlphaFoldDB" id="A0AAD1HT08"/>
<protein>
    <recommendedName>
        <fullName evidence="9">Copper resistance protein CopD</fullName>
    </recommendedName>
</protein>
<evidence type="ECO:0008006" key="9">
    <source>
        <dbReference type="Google" id="ProtNLM"/>
    </source>
</evidence>
<reference evidence="7 8" key="1">
    <citation type="journal article" date="2019" name="Emerg. Microbes Infect.">
        <title>Comprehensive subspecies identification of 175 nontuberculous mycobacteria species based on 7547 genomic profiles.</title>
        <authorList>
            <person name="Matsumoto Y."/>
            <person name="Kinjo T."/>
            <person name="Motooka D."/>
            <person name="Nabeya D."/>
            <person name="Jung N."/>
            <person name="Uechi K."/>
            <person name="Horii T."/>
            <person name="Iida T."/>
            <person name="Fujita J."/>
            <person name="Nakamura S."/>
        </authorList>
    </citation>
    <scope>NUCLEOTIDE SEQUENCE [LARGE SCALE GENOMIC DNA]</scope>
    <source>
        <strain evidence="7 8">JCM 6376</strain>
    </source>
</reference>
<evidence type="ECO:0000256" key="5">
    <source>
        <dbReference type="ARBA" id="ARBA00023136"/>
    </source>
</evidence>
<dbReference type="Proteomes" id="UP000467327">
    <property type="component" value="Chromosome"/>
</dbReference>
<dbReference type="InterPro" id="IPR019108">
    <property type="entry name" value="Caa3_assmbl_CtaG-rel"/>
</dbReference>
<feature type="transmembrane region" description="Helical" evidence="6">
    <location>
        <begin position="28"/>
        <end position="52"/>
    </location>
</feature>
<dbReference type="Pfam" id="PF09678">
    <property type="entry name" value="Caa3_CtaG"/>
    <property type="match status" value="1"/>
</dbReference>
<keyword evidence="3 6" id="KW-0812">Transmembrane</keyword>
<evidence type="ECO:0000256" key="2">
    <source>
        <dbReference type="ARBA" id="ARBA00022475"/>
    </source>
</evidence>
<dbReference type="KEGG" id="maic:MAIC_50110"/>
<proteinExistence type="predicted"/>
<organism evidence="7 8">
    <name type="scientific">Mycolicibacterium aichiense</name>
    <dbReference type="NCBI Taxonomy" id="1799"/>
    <lineage>
        <taxon>Bacteria</taxon>
        <taxon>Bacillati</taxon>
        <taxon>Actinomycetota</taxon>
        <taxon>Actinomycetes</taxon>
        <taxon>Mycobacteriales</taxon>
        <taxon>Mycobacteriaceae</taxon>
        <taxon>Mycolicibacterium</taxon>
    </lineage>
</organism>
<gene>
    <name evidence="7" type="ORF">MAIC_50110</name>
</gene>